<dbReference type="GeneTree" id="ENSGT01000000220771"/>
<sequence length="54" mass="6515">MENPYEQPQKGRIYSRHITWEISKAIKKAHSMGKIHIWTHIMKDPNTFDNQHLE</sequence>
<dbReference type="Ensembl" id="ENSSTUT00000056136.1">
    <property type="protein sequence ID" value="ENSSTUP00000053700.1"/>
    <property type="gene ID" value="ENSSTUG00000022721.1"/>
</dbReference>
<reference evidence="1" key="1">
    <citation type="submission" date="2025-08" db="UniProtKB">
        <authorList>
            <consortium name="Ensembl"/>
        </authorList>
    </citation>
    <scope>IDENTIFICATION</scope>
</reference>
<evidence type="ECO:0000313" key="1">
    <source>
        <dbReference type="Ensembl" id="ENSSTUP00000053700.1"/>
    </source>
</evidence>
<protein>
    <submittedName>
        <fullName evidence="1">Uncharacterized protein</fullName>
    </submittedName>
</protein>
<accession>A0A674A3S1</accession>
<evidence type="ECO:0000313" key="2">
    <source>
        <dbReference type="Proteomes" id="UP000472277"/>
    </source>
</evidence>
<dbReference type="AlphaFoldDB" id="A0A674A3S1"/>
<dbReference type="InParanoid" id="A0A674A3S1"/>
<name>A0A674A3S1_SALTR</name>
<proteinExistence type="predicted"/>
<reference evidence="1" key="2">
    <citation type="submission" date="2025-09" db="UniProtKB">
        <authorList>
            <consortium name="Ensembl"/>
        </authorList>
    </citation>
    <scope>IDENTIFICATION</scope>
</reference>
<dbReference type="Proteomes" id="UP000472277">
    <property type="component" value="Chromosome 15"/>
</dbReference>
<keyword evidence="2" id="KW-1185">Reference proteome</keyword>
<organism evidence="1 2">
    <name type="scientific">Salmo trutta</name>
    <name type="common">Brown trout</name>
    <dbReference type="NCBI Taxonomy" id="8032"/>
    <lineage>
        <taxon>Eukaryota</taxon>
        <taxon>Metazoa</taxon>
        <taxon>Chordata</taxon>
        <taxon>Craniata</taxon>
        <taxon>Vertebrata</taxon>
        <taxon>Euteleostomi</taxon>
        <taxon>Actinopterygii</taxon>
        <taxon>Neopterygii</taxon>
        <taxon>Teleostei</taxon>
        <taxon>Protacanthopterygii</taxon>
        <taxon>Salmoniformes</taxon>
        <taxon>Salmonidae</taxon>
        <taxon>Salmoninae</taxon>
        <taxon>Salmo</taxon>
    </lineage>
</organism>